<evidence type="ECO:0000313" key="2">
    <source>
        <dbReference type="Proteomes" id="UP001652640"/>
    </source>
</evidence>
<feature type="compositionally biased region" description="Polar residues" evidence="1">
    <location>
        <begin position="55"/>
        <end position="66"/>
    </location>
</feature>
<dbReference type="GeneID" id="110123896"/>
<dbReference type="Proteomes" id="UP001652640">
    <property type="component" value="Chromosome 23"/>
</dbReference>
<reference evidence="2" key="1">
    <citation type="journal article" date="2022" name="J. Hered.">
        <title>A De Novo Chromosome-Level Genome Assembly of the White-Tailed Deer, Odocoileus Virginianus.</title>
        <authorList>
            <person name="London E.W."/>
            <person name="Roca A.L."/>
            <person name="Novakofski J.E."/>
            <person name="Mateus-Pinilla N.E."/>
        </authorList>
    </citation>
    <scope>NUCLEOTIDE SEQUENCE [LARGE SCALE GENOMIC DNA]</scope>
</reference>
<organism evidence="2 3">
    <name type="scientific">Odocoileus virginianus</name>
    <name type="common">White-tailed deer</name>
    <dbReference type="NCBI Taxonomy" id="9874"/>
    <lineage>
        <taxon>Eukaryota</taxon>
        <taxon>Metazoa</taxon>
        <taxon>Chordata</taxon>
        <taxon>Craniata</taxon>
        <taxon>Vertebrata</taxon>
        <taxon>Euteleostomi</taxon>
        <taxon>Mammalia</taxon>
        <taxon>Eutheria</taxon>
        <taxon>Laurasiatheria</taxon>
        <taxon>Artiodactyla</taxon>
        <taxon>Ruminantia</taxon>
        <taxon>Pecora</taxon>
        <taxon>Cervidae</taxon>
        <taxon>Odocoileinae</taxon>
        <taxon>Odocoileus</taxon>
    </lineage>
</organism>
<sequence length="256" mass="28335">MYPFSLRVRRLASRHSEGVEYWGSGLEAVDPMATMRRGGNPRCPNVFGRVKGSRRSVQPFGTSSSRAGDRERPKPEVYSAAGDVSPQAGDREGPVSAHPLLGPRRWSPGRAGHKAEGTYPVSCRPGSWSAAWVRGYRGGGARGGLNGECRGPSPRAPRWAPDVRKRRGKKEPPLRTVDEGLYWAVALGQNSRGRAYWRSATAVPKELILGEQDGEQHSLFYTLKESNSWPLFFLPIVVKYINKKCAVLIFFECLIL</sequence>
<evidence type="ECO:0000313" key="3">
    <source>
        <dbReference type="RefSeq" id="XP_070309166.1"/>
    </source>
</evidence>
<reference evidence="3" key="2">
    <citation type="submission" date="2025-08" db="UniProtKB">
        <authorList>
            <consortium name="RefSeq"/>
        </authorList>
    </citation>
    <scope>IDENTIFICATION</scope>
    <source>
        <tissue evidence="3">Tongue muscle</tissue>
    </source>
</reference>
<evidence type="ECO:0000256" key="1">
    <source>
        <dbReference type="SAM" id="MobiDB-lite"/>
    </source>
</evidence>
<gene>
    <name evidence="3" type="primary">LOC110123896</name>
</gene>
<dbReference type="RefSeq" id="XP_070309166.1">
    <property type="nucleotide sequence ID" value="XM_070453065.1"/>
</dbReference>
<protein>
    <submittedName>
        <fullName evidence="3">Uncharacterized protein</fullName>
    </submittedName>
</protein>
<proteinExistence type="predicted"/>
<feature type="region of interest" description="Disordered" evidence="1">
    <location>
        <begin position="144"/>
        <end position="170"/>
    </location>
</feature>
<name>A0ABM4H0S0_ODOVR</name>
<feature type="region of interest" description="Disordered" evidence="1">
    <location>
        <begin position="48"/>
        <end position="118"/>
    </location>
</feature>
<accession>A0ABM4H0S0</accession>
<keyword evidence="2" id="KW-1185">Reference proteome</keyword>